<protein>
    <submittedName>
        <fullName evidence="3">Uncharacterized protein</fullName>
    </submittedName>
</protein>
<keyword evidence="2" id="KW-1133">Transmembrane helix</keyword>
<dbReference type="AlphaFoldDB" id="A0A9P4WZ74"/>
<evidence type="ECO:0000313" key="3">
    <source>
        <dbReference type="EMBL" id="KAF3046337.1"/>
    </source>
</evidence>
<dbReference type="OrthoDB" id="3692311at2759"/>
<accession>A0A9P4WZ74</accession>
<gene>
    <name evidence="3" type="ORF">E8E12_002601</name>
</gene>
<comment type="caution">
    <text evidence="3">The sequence shown here is derived from an EMBL/GenBank/DDBJ whole genome shotgun (WGS) entry which is preliminary data.</text>
</comment>
<reference evidence="3" key="1">
    <citation type="submission" date="2019-04" db="EMBL/GenBank/DDBJ databases">
        <title>Sequencing of skin fungus with MAO and IRED activity.</title>
        <authorList>
            <person name="Marsaioli A.J."/>
            <person name="Bonatto J.M.C."/>
            <person name="Reis Junior O."/>
        </authorList>
    </citation>
    <scope>NUCLEOTIDE SEQUENCE</scope>
    <source>
        <strain evidence="3">28M1</strain>
    </source>
</reference>
<keyword evidence="2" id="KW-0812">Transmembrane</keyword>
<dbReference type="Proteomes" id="UP000758155">
    <property type="component" value="Unassembled WGS sequence"/>
</dbReference>
<evidence type="ECO:0000256" key="2">
    <source>
        <dbReference type="SAM" id="Phobius"/>
    </source>
</evidence>
<evidence type="ECO:0000256" key="1">
    <source>
        <dbReference type="SAM" id="MobiDB-lite"/>
    </source>
</evidence>
<keyword evidence="4" id="KW-1185">Reference proteome</keyword>
<organism evidence="3 4">
    <name type="scientific">Didymella heteroderae</name>
    <dbReference type="NCBI Taxonomy" id="1769908"/>
    <lineage>
        <taxon>Eukaryota</taxon>
        <taxon>Fungi</taxon>
        <taxon>Dikarya</taxon>
        <taxon>Ascomycota</taxon>
        <taxon>Pezizomycotina</taxon>
        <taxon>Dothideomycetes</taxon>
        <taxon>Pleosporomycetidae</taxon>
        <taxon>Pleosporales</taxon>
        <taxon>Pleosporineae</taxon>
        <taxon>Didymellaceae</taxon>
        <taxon>Didymella</taxon>
    </lineage>
</organism>
<dbReference type="CDD" id="cd12087">
    <property type="entry name" value="TM_EGFR-like"/>
    <property type="match status" value="1"/>
</dbReference>
<sequence length="139" mass="14807">MSAPANSPTGVITTESSKPSQSSGDSIPTAAIVGAVLGGIILIATILGFFFCLRHRKHTKVYKAAEYPWPHVGSDMTPQLPGHQEPQTSRFAGLMGTKQKFAHQLDSREAISATGMAEATPQYILCAELPANDSNVRNI</sequence>
<proteinExistence type="predicted"/>
<dbReference type="EMBL" id="SWKV01000004">
    <property type="protein sequence ID" value="KAF3046337.1"/>
    <property type="molecule type" value="Genomic_DNA"/>
</dbReference>
<name>A0A9P4WZ74_9PLEO</name>
<evidence type="ECO:0000313" key="4">
    <source>
        <dbReference type="Proteomes" id="UP000758155"/>
    </source>
</evidence>
<keyword evidence="2" id="KW-0472">Membrane</keyword>
<feature type="region of interest" description="Disordered" evidence="1">
    <location>
        <begin position="1"/>
        <end position="25"/>
    </location>
</feature>
<feature type="transmembrane region" description="Helical" evidence="2">
    <location>
        <begin position="27"/>
        <end position="53"/>
    </location>
</feature>